<keyword evidence="1 3" id="KW-0547">Nucleotide-binding</keyword>
<gene>
    <name evidence="6" type="ORF">LOD99_15336</name>
</gene>
<dbReference type="SUPFAM" id="SSF50729">
    <property type="entry name" value="PH domain-like"/>
    <property type="match status" value="1"/>
</dbReference>
<dbReference type="InterPro" id="IPR011993">
    <property type="entry name" value="PH-like_dom_sf"/>
</dbReference>
<dbReference type="InterPro" id="IPR000719">
    <property type="entry name" value="Prot_kinase_dom"/>
</dbReference>
<dbReference type="PANTHER" id="PTHR24418">
    <property type="entry name" value="TYROSINE-PROTEIN KINASE"/>
    <property type="match status" value="1"/>
</dbReference>
<name>A0AAV7KAS3_9METZ</name>
<dbReference type="Pfam" id="PF07714">
    <property type="entry name" value="PK_Tyr_Ser-Thr"/>
    <property type="match status" value="1"/>
</dbReference>
<dbReference type="InterPro" id="IPR011009">
    <property type="entry name" value="Kinase-like_dom_sf"/>
</dbReference>
<dbReference type="Gene3D" id="3.30.200.20">
    <property type="entry name" value="Phosphorylase Kinase, domain 1"/>
    <property type="match status" value="1"/>
</dbReference>
<comment type="caution">
    <text evidence="6">The sequence shown here is derived from an EMBL/GenBank/DDBJ whole genome shotgun (WGS) entry which is preliminary data.</text>
</comment>
<dbReference type="Proteomes" id="UP001165289">
    <property type="component" value="Unassembled WGS sequence"/>
</dbReference>
<dbReference type="GO" id="GO:0004672">
    <property type="term" value="F:protein kinase activity"/>
    <property type="evidence" value="ECO:0007669"/>
    <property type="project" value="InterPro"/>
</dbReference>
<dbReference type="CDD" id="cd00192">
    <property type="entry name" value="PTKc"/>
    <property type="match status" value="1"/>
</dbReference>
<evidence type="ECO:0000259" key="4">
    <source>
        <dbReference type="PROSITE" id="PS50011"/>
    </source>
</evidence>
<accession>A0AAV7KAS3</accession>
<dbReference type="Gene3D" id="2.30.29.30">
    <property type="entry name" value="Pleckstrin-homology domain (PH domain)/Phosphotyrosine-binding domain (PTB)"/>
    <property type="match status" value="1"/>
</dbReference>
<dbReference type="SUPFAM" id="SSF143503">
    <property type="entry name" value="PUG domain-like"/>
    <property type="match status" value="1"/>
</dbReference>
<dbReference type="GO" id="GO:0007165">
    <property type="term" value="P:signal transduction"/>
    <property type="evidence" value="ECO:0007669"/>
    <property type="project" value="InterPro"/>
</dbReference>
<keyword evidence="2 3" id="KW-0067">ATP-binding</keyword>
<dbReference type="PROSITE" id="PS50200">
    <property type="entry name" value="RA"/>
    <property type="match status" value="1"/>
</dbReference>
<feature type="binding site" evidence="3">
    <location>
        <position position="140"/>
    </location>
    <ligand>
        <name>ATP</name>
        <dbReference type="ChEBI" id="CHEBI:30616"/>
    </ligand>
</feature>
<dbReference type="Gene3D" id="1.20.58.2190">
    <property type="match status" value="1"/>
</dbReference>
<evidence type="ECO:0008006" key="8">
    <source>
        <dbReference type="Google" id="ProtNLM"/>
    </source>
</evidence>
<dbReference type="GO" id="GO:0005524">
    <property type="term" value="F:ATP binding"/>
    <property type="evidence" value="ECO:0007669"/>
    <property type="project" value="UniProtKB-UniRule"/>
</dbReference>
<evidence type="ECO:0000256" key="2">
    <source>
        <dbReference type="ARBA" id="ARBA00022840"/>
    </source>
</evidence>
<evidence type="ECO:0000256" key="3">
    <source>
        <dbReference type="PROSITE-ProRule" id="PRU10141"/>
    </source>
</evidence>
<reference evidence="6 7" key="1">
    <citation type="journal article" date="2023" name="BMC Biol.">
        <title>The compact genome of the sponge Oopsacas minuta (Hexactinellida) is lacking key metazoan core genes.</title>
        <authorList>
            <person name="Santini S."/>
            <person name="Schenkelaars Q."/>
            <person name="Jourda C."/>
            <person name="Duchesne M."/>
            <person name="Belahbib H."/>
            <person name="Rocher C."/>
            <person name="Selva M."/>
            <person name="Riesgo A."/>
            <person name="Vervoort M."/>
            <person name="Leys S.P."/>
            <person name="Kodjabachian L."/>
            <person name="Le Bivic A."/>
            <person name="Borchiellini C."/>
            <person name="Claverie J.M."/>
            <person name="Renard E."/>
        </authorList>
    </citation>
    <scope>NUCLEOTIDE SEQUENCE [LARGE SCALE GENOMIC DNA]</scope>
    <source>
        <strain evidence="6">SPO-2</strain>
    </source>
</reference>
<dbReference type="EMBL" id="JAKMXF010000088">
    <property type="protein sequence ID" value="KAI6658536.1"/>
    <property type="molecule type" value="Genomic_DNA"/>
</dbReference>
<evidence type="ECO:0000256" key="1">
    <source>
        <dbReference type="ARBA" id="ARBA00022741"/>
    </source>
</evidence>
<proteinExistence type="predicted"/>
<feature type="domain" description="Protein kinase" evidence="4">
    <location>
        <begin position="113"/>
        <end position="363"/>
    </location>
</feature>
<dbReference type="InterPro" id="IPR036339">
    <property type="entry name" value="PUB-like_dom_sf"/>
</dbReference>
<keyword evidence="7" id="KW-1185">Reference proteome</keyword>
<sequence>MEEFNKHLQKMSTVHGTETMLKVTNIIVKIIQEIIAEPDNPKFKRVRMAAQVMMYQGSKDLLILFGFSPDEVGHYVLFQDDYLDELSYWRDNLLEHRKQSGYLEGWELPHKLISFSDMLGRGRFGEVYQGLFDDKLVAIKTIRPDTTAAEKKEFKREAEIMSKITHSNVLKLVGIAFNMEPMLIVLELMHGNILELLQQTHLTNKEIIDRVLQVAAGMDYLHFNNIIHCDLAARNISSLYYTLYQYFGLSRYAGTPECDVHGQAIPFPIRWTAPEVLVSLLLDKPADIWSFGILFYEFWTNGAVPYGDLSNQQTKVKVLSGYRLSKPDGCSDDLYQVMLQCWQSDPVIRPDFKTVMGILLPLNLEIARQEKMQTGPKIVTSERVKFYRTSSSSDILGKKASDYKITESTLATVMSKGGGLIRVYTANTSDDYDARFVLACKTKYTAIDVIVLTLVKSGSGASDPNQYVLAEVIQNISVPGTKNFSMHVLNRDDHPYGLLQKWHSQDKGMFYLVPKGLQDNLNEIVNKGASSHGRTAGYLVKFDENVSGHKQKARDTSLWQRIWCVLDGSTLLCYKSEEDEQLTLTACESSINIGYFRKMEEADTKKRFVTIYRYSRD</sequence>
<dbReference type="InterPro" id="IPR029071">
    <property type="entry name" value="Ubiquitin-like_domsf"/>
</dbReference>
<feature type="domain" description="Ras-associating" evidence="5">
    <location>
        <begin position="417"/>
        <end position="517"/>
    </location>
</feature>
<dbReference type="InterPro" id="IPR000159">
    <property type="entry name" value="RA_dom"/>
</dbReference>
<dbReference type="InterPro" id="IPR050198">
    <property type="entry name" value="Non-receptor_tyrosine_kinases"/>
</dbReference>
<evidence type="ECO:0000313" key="6">
    <source>
        <dbReference type="EMBL" id="KAI6658536.1"/>
    </source>
</evidence>
<dbReference type="InterPro" id="IPR001245">
    <property type="entry name" value="Ser-Thr/Tyr_kinase_cat_dom"/>
</dbReference>
<dbReference type="AlphaFoldDB" id="A0AAV7KAS3"/>
<protein>
    <recommendedName>
        <fullName evidence="8">Non-specific protein-tyrosine kinase</fullName>
    </recommendedName>
</protein>
<evidence type="ECO:0000313" key="7">
    <source>
        <dbReference type="Proteomes" id="UP001165289"/>
    </source>
</evidence>
<dbReference type="PROSITE" id="PS00107">
    <property type="entry name" value="PROTEIN_KINASE_ATP"/>
    <property type="match status" value="1"/>
</dbReference>
<dbReference type="PROSITE" id="PS50011">
    <property type="entry name" value="PROTEIN_KINASE_DOM"/>
    <property type="match status" value="1"/>
</dbReference>
<dbReference type="PRINTS" id="PR00109">
    <property type="entry name" value="TYRKINASE"/>
</dbReference>
<evidence type="ECO:0000259" key="5">
    <source>
        <dbReference type="PROSITE" id="PS50200"/>
    </source>
</evidence>
<dbReference type="SUPFAM" id="SSF56112">
    <property type="entry name" value="Protein kinase-like (PK-like)"/>
    <property type="match status" value="1"/>
</dbReference>
<dbReference type="SUPFAM" id="SSF54236">
    <property type="entry name" value="Ubiquitin-like"/>
    <property type="match status" value="1"/>
</dbReference>
<dbReference type="Gene3D" id="3.10.20.90">
    <property type="entry name" value="Phosphatidylinositol 3-kinase Catalytic Subunit, Chain A, domain 1"/>
    <property type="match status" value="1"/>
</dbReference>
<dbReference type="Gene3D" id="1.10.510.10">
    <property type="entry name" value="Transferase(Phosphotransferase) domain 1"/>
    <property type="match status" value="1"/>
</dbReference>
<dbReference type="InterPro" id="IPR017441">
    <property type="entry name" value="Protein_kinase_ATP_BS"/>
</dbReference>
<organism evidence="6 7">
    <name type="scientific">Oopsacas minuta</name>
    <dbReference type="NCBI Taxonomy" id="111878"/>
    <lineage>
        <taxon>Eukaryota</taxon>
        <taxon>Metazoa</taxon>
        <taxon>Porifera</taxon>
        <taxon>Hexactinellida</taxon>
        <taxon>Hexasterophora</taxon>
        <taxon>Lyssacinosida</taxon>
        <taxon>Leucopsacidae</taxon>
        <taxon>Oopsacas</taxon>
    </lineage>
</organism>